<sequence>MPEQMDYTYSLHKRGPHLVIFHLYRYTTGSYPRYSQYINNDGKWYIVKESELGNVKTIEYYLPTVFTTIDTDWVARADKTYGRFDEIFPAE</sequence>
<dbReference type="EMBL" id="MT142325">
    <property type="protein sequence ID" value="QJA78211.1"/>
    <property type="molecule type" value="Genomic_DNA"/>
</dbReference>
<name>A0A6M3J0L9_9ZZZZ</name>
<evidence type="ECO:0000313" key="1">
    <source>
        <dbReference type="EMBL" id="QJA62827.1"/>
    </source>
</evidence>
<organism evidence="1">
    <name type="scientific">viral metagenome</name>
    <dbReference type="NCBI Taxonomy" id="1070528"/>
    <lineage>
        <taxon>unclassified sequences</taxon>
        <taxon>metagenomes</taxon>
        <taxon>organismal metagenomes</taxon>
    </lineage>
</organism>
<proteinExistence type="predicted"/>
<protein>
    <submittedName>
        <fullName evidence="1">Uncharacterized protein</fullName>
    </submittedName>
</protein>
<dbReference type="EMBL" id="MT141482">
    <property type="protein sequence ID" value="QJA62827.1"/>
    <property type="molecule type" value="Genomic_DNA"/>
</dbReference>
<gene>
    <name evidence="2" type="ORF">MM415A01113_0011</name>
    <name evidence="1" type="ORF">MM415B00724_0030</name>
</gene>
<accession>A0A6M3J0L9</accession>
<evidence type="ECO:0000313" key="2">
    <source>
        <dbReference type="EMBL" id="QJA78211.1"/>
    </source>
</evidence>
<dbReference type="AlphaFoldDB" id="A0A6M3J0L9"/>
<reference evidence="1" key="1">
    <citation type="submission" date="2020-03" db="EMBL/GenBank/DDBJ databases">
        <title>The deep terrestrial virosphere.</title>
        <authorList>
            <person name="Holmfeldt K."/>
            <person name="Nilsson E."/>
            <person name="Simone D."/>
            <person name="Lopez-Fernandez M."/>
            <person name="Wu X."/>
            <person name="de Brujin I."/>
            <person name="Lundin D."/>
            <person name="Andersson A."/>
            <person name="Bertilsson S."/>
            <person name="Dopson M."/>
        </authorList>
    </citation>
    <scope>NUCLEOTIDE SEQUENCE</scope>
    <source>
        <strain evidence="2">MM415A01113</strain>
        <strain evidence="1">MM415B00724</strain>
    </source>
</reference>